<sequence>MGCMSAHPSAALADLQPPALATLDPRELHPSLGEPVLGAIDFLNEVIDRYPDAISFAPGAPAPALLEPLDLSAHLQTYLAHMARTEGLSELQVRRRLFQYGPSRGIINALLAQALRQDQGLEIAPSSIVVTVGFQEAMFLVLRALFAAPGDVLAVVQPCFVGALGAARALDIALLGIDEHDGRVDVDRLHRACAELRAQGRRVRALYVAPDISNPSGSLLDRGQRQDLLDAADAHDFWLLEDNTYGFTGPHAHGVPSLKAMDRTGRVIQMGTFAKIALPGIRVGFVIADQCVADRPPRVLADALAALKSMVTVNTSPVCQAIAAGMLLGSGGSLAALGADRGAFYQGKLACLLAALQRELGDLAAAHPGLRWNRPKGGFFVCMHLGVPVDAALLELAARDYGVLWTPMRMFYVDDGGQHSLRLSCSYLTDAQIDDGIGRLRRFLCDPRVLG</sequence>
<keyword evidence="3" id="KW-0808">Transferase</keyword>
<evidence type="ECO:0000256" key="1">
    <source>
        <dbReference type="ARBA" id="ARBA00001933"/>
    </source>
</evidence>
<dbReference type="OrthoDB" id="9808770at2"/>
<gene>
    <name evidence="6" type="ORF">ATB53_03800</name>
</gene>
<dbReference type="AlphaFoldDB" id="A0A109HLM2"/>
<evidence type="ECO:0000313" key="7">
    <source>
        <dbReference type="Proteomes" id="UP000055854"/>
    </source>
</evidence>
<name>A0A109HLM2_XANCT</name>
<keyword evidence="4" id="KW-0663">Pyridoxal phosphate</keyword>
<feature type="domain" description="Aminotransferase class I/classII large" evidence="5">
    <location>
        <begin position="92"/>
        <end position="440"/>
    </location>
</feature>
<dbReference type="PANTHER" id="PTHR42790:SF19">
    <property type="entry name" value="KYNURENINE_ALPHA-AMINOADIPATE AMINOTRANSFERASE, MITOCHONDRIAL"/>
    <property type="match status" value="1"/>
</dbReference>
<reference evidence="6 7" key="1">
    <citation type="submission" date="2015-11" db="EMBL/GenBank/DDBJ databases">
        <title>Long Read and Single Molecule DNA Sequencing Simplifies Genome Assembly and TAL Effector Gene Analysis of Xanthomonas translucens.</title>
        <authorList>
            <person name="Peng Z."/>
            <person name="Hu Y."/>
            <person name="Xie J."/>
            <person name="Potnis N."/>
            <person name="Akhunova A."/>
            <person name="Jones J."/>
            <person name="Liu Z."/>
            <person name="White F."/>
            <person name="Liu S."/>
        </authorList>
    </citation>
    <scope>NUCLEOTIDE SEQUENCE [LARGE SCALE GENOMIC DNA]</scope>
    <source>
        <strain evidence="6 7">B1</strain>
    </source>
</reference>
<evidence type="ECO:0000313" key="6">
    <source>
        <dbReference type="EMBL" id="KWV14416.1"/>
    </source>
</evidence>
<dbReference type="InterPro" id="IPR050859">
    <property type="entry name" value="Class-I_PLP-dep_aminotransf"/>
</dbReference>
<dbReference type="CDD" id="cd00609">
    <property type="entry name" value="AAT_like"/>
    <property type="match status" value="1"/>
</dbReference>
<comment type="caution">
    <text evidence="6">The sequence shown here is derived from an EMBL/GenBank/DDBJ whole genome shotgun (WGS) entry which is preliminary data.</text>
</comment>
<dbReference type="InterPro" id="IPR015421">
    <property type="entry name" value="PyrdxlP-dep_Trfase_major"/>
</dbReference>
<proteinExistence type="predicted"/>
<dbReference type="SUPFAM" id="SSF53383">
    <property type="entry name" value="PLP-dependent transferases"/>
    <property type="match status" value="1"/>
</dbReference>
<dbReference type="Proteomes" id="UP000055854">
    <property type="component" value="Unassembled WGS sequence"/>
</dbReference>
<dbReference type="InterPro" id="IPR004839">
    <property type="entry name" value="Aminotransferase_I/II_large"/>
</dbReference>
<dbReference type="GO" id="GO:1901605">
    <property type="term" value="P:alpha-amino acid metabolic process"/>
    <property type="evidence" value="ECO:0007669"/>
    <property type="project" value="TreeGrafter"/>
</dbReference>
<dbReference type="InterPro" id="IPR015422">
    <property type="entry name" value="PyrdxlP-dep_Trfase_small"/>
</dbReference>
<evidence type="ECO:0000259" key="5">
    <source>
        <dbReference type="Pfam" id="PF00155"/>
    </source>
</evidence>
<keyword evidence="2" id="KW-0032">Aminotransferase</keyword>
<organism evidence="6 7">
    <name type="scientific">Xanthomonas campestris pv. translucens</name>
    <dbReference type="NCBI Taxonomy" id="343"/>
    <lineage>
        <taxon>Bacteria</taxon>
        <taxon>Pseudomonadati</taxon>
        <taxon>Pseudomonadota</taxon>
        <taxon>Gammaproteobacteria</taxon>
        <taxon>Lysobacterales</taxon>
        <taxon>Lysobacteraceae</taxon>
        <taxon>Xanthomonas</taxon>
        <taxon>Xanthomonas translucens group</taxon>
    </lineage>
</organism>
<dbReference type="PANTHER" id="PTHR42790">
    <property type="entry name" value="AMINOTRANSFERASE"/>
    <property type="match status" value="1"/>
</dbReference>
<evidence type="ECO:0000256" key="4">
    <source>
        <dbReference type="ARBA" id="ARBA00022898"/>
    </source>
</evidence>
<evidence type="ECO:0000256" key="2">
    <source>
        <dbReference type="ARBA" id="ARBA00022576"/>
    </source>
</evidence>
<dbReference type="Gene3D" id="3.90.1150.10">
    <property type="entry name" value="Aspartate Aminotransferase, domain 1"/>
    <property type="match status" value="1"/>
</dbReference>
<dbReference type="InterPro" id="IPR015424">
    <property type="entry name" value="PyrdxlP-dep_Trfase"/>
</dbReference>
<dbReference type="Gene3D" id="3.40.640.10">
    <property type="entry name" value="Type I PLP-dependent aspartate aminotransferase-like (Major domain)"/>
    <property type="match status" value="1"/>
</dbReference>
<protein>
    <submittedName>
        <fullName evidence="6">GntR family transcriptional regulator</fullName>
    </submittedName>
</protein>
<evidence type="ECO:0000256" key="3">
    <source>
        <dbReference type="ARBA" id="ARBA00022679"/>
    </source>
</evidence>
<accession>A0A109HLM2</accession>
<comment type="cofactor">
    <cofactor evidence="1">
        <name>pyridoxal 5'-phosphate</name>
        <dbReference type="ChEBI" id="CHEBI:597326"/>
    </cofactor>
</comment>
<dbReference type="GO" id="GO:0030170">
    <property type="term" value="F:pyridoxal phosphate binding"/>
    <property type="evidence" value="ECO:0007669"/>
    <property type="project" value="InterPro"/>
</dbReference>
<dbReference type="Pfam" id="PF00155">
    <property type="entry name" value="Aminotran_1_2"/>
    <property type="match status" value="1"/>
</dbReference>
<dbReference type="GO" id="GO:0008483">
    <property type="term" value="F:transaminase activity"/>
    <property type="evidence" value="ECO:0007669"/>
    <property type="project" value="UniProtKB-KW"/>
</dbReference>
<dbReference type="EMBL" id="LNTA01000098">
    <property type="protein sequence ID" value="KWV14416.1"/>
    <property type="molecule type" value="Genomic_DNA"/>
</dbReference>